<protein>
    <submittedName>
        <fullName evidence="4">Hydrolase, NUDIX family</fullName>
    </submittedName>
</protein>
<evidence type="ECO:0000313" key="4">
    <source>
        <dbReference type="EMBL" id="ERK57585.1"/>
    </source>
</evidence>
<comment type="similarity">
    <text evidence="1">Belongs to the Nudix hydrolase family.</text>
</comment>
<name>U2Q4A0_9BACL</name>
<dbReference type="SUPFAM" id="SSF55811">
    <property type="entry name" value="Nudix"/>
    <property type="match status" value="1"/>
</dbReference>
<evidence type="ECO:0000256" key="2">
    <source>
        <dbReference type="ARBA" id="ARBA00022801"/>
    </source>
</evidence>
<dbReference type="HOGENOM" id="CLU_037162_20_1_9"/>
<evidence type="ECO:0000259" key="3">
    <source>
        <dbReference type="PROSITE" id="PS51462"/>
    </source>
</evidence>
<sequence length="159" mass="18622">MNTLSTHIGIYGIYINNGELLCIKKNKGPYKNRYDLPGGSQKDYEGLTETLLREFKEETGYEISEYYNPKAYDVFVTEETGHTTHHIMIFYNIEIKPLQKNILEYLNDSEINDSKGICWVKLNCLTENNSSPVILKLKQEINKEKNFLDKVKYNNWKIL</sequence>
<dbReference type="eggNOG" id="COG1051">
    <property type="taxonomic scope" value="Bacteria"/>
</dbReference>
<organism evidence="4 5">
    <name type="scientific">Gemella bergeri ATCC 700627</name>
    <dbReference type="NCBI Taxonomy" id="1321820"/>
    <lineage>
        <taxon>Bacteria</taxon>
        <taxon>Bacillati</taxon>
        <taxon>Bacillota</taxon>
        <taxon>Bacilli</taxon>
        <taxon>Bacillales</taxon>
        <taxon>Gemellaceae</taxon>
        <taxon>Gemella</taxon>
    </lineage>
</organism>
<dbReference type="RefSeq" id="WP_021753690.1">
    <property type="nucleotide sequence ID" value="NZ_KI271876.1"/>
</dbReference>
<dbReference type="InterPro" id="IPR000086">
    <property type="entry name" value="NUDIX_hydrolase_dom"/>
</dbReference>
<dbReference type="Proteomes" id="UP000016637">
    <property type="component" value="Unassembled WGS sequence"/>
</dbReference>
<dbReference type="InterPro" id="IPR020084">
    <property type="entry name" value="NUDIX_hydrolase_CS"/>
</dbReference>
<dbReference type="PANTHER" id="PTHR43736:SF1">
    <property type="entry name" value="DIHYDRONEOPTERIN TRIPHOSPHATE DIPHOSPHATASE"/>
    <property type="match status" value="1"/>
</dbReference>
<dbReference type="InterPro" id="IPR015797">
    <property type="entry name" value="NUDIX_hydrolase-like_dom_sf"/>
</dbReference>
<feature type="domain" description="Nudix hydrolase" evidence="3">
    <location>
        <begin position="5"/>
        <end position="142"/>
    </location>
</feature>
<dbReference type="AlphaFoldDB" id="U2Q4A0"/>
<dbReference type="PROSITE" id="PS00893">
    <property type="entry name" value="NUDIX_BOX"/>
    <property type="match status" value="1"/>
</dbReference>
<comment type="caution">
    <text evidence="4">The sequence shown here is derived from an EMBL/GenBank/DDBJ whole genome shotgun (WGS) entry which is preliminary data.</text>
</comment>
<dbReference type="Gene3D" id="3.90.79.10">
    <property type="entry name" value="Nucleoside Triphosphate Pyrophosphohydrolase"/>
    <property type="match status" value="1"/>
</dbReference>
<keyword evidence="5" id="KW-1185">Reference proteome</keyword>
<accession>U2Q4A0</accession>
<evidence type="ECO:0000313" key="5">
    <source>
        <dbReference type="Proteomes" id="UP000016637"/>
    </source>
</evidence>
<gene>
    <name evidence="4" type="ORF">HMPREF1983_01034</name>
</gene>
<reference evidence="4 5" key="1">
    <citation type="submission" date="2013-08" db="EMBL/GenBank/DDBJ databases">
        <authorList>
            <person name="Weinstock G."/>
            <person name="Sodergren E."/>
            <person name="Wylie T."/>
            <person name="Fulton L."/>
            <person name="Fulton R."/>
            <person name="Fronick C."/>
            <person name="O'Laughlin M."/>
            <person name="Godfrey J."/>
            <person name="Miner T."/>
            <person name="Herter B."/>
            <person name="Appelbaum E."/>
            <person name="Cordes M."/>
            <person name="Lek S."/>
            <person name="Wollam A."/>
            <person name="Pepin K.H."/>
            <person name="Palsikar V.B."/>
            <person name="Mitreva M."/>
            <person name="Wilson R.K."/>
        </authorList>
    </citation>
    <scope>NUCLEOTIDE SEQUENCE [LARGE SCALE GENOMIC DNA]</scope>
    <source>
        <strain evidence="4 5">ATCC 700627</strain>
    </source>
</reference>
<dbReference type="PANTHER" id="PTHR43736">
    <property type="entry name" value="ADP-RIBOSE PYROPHOSPHATASE"/>
    <property type="match status" value="1"/>
</dbReference>
<dbReference type="Pfam" id="PF00293">
    <property type="entry name" value="NUDIX"/>
    <property type="match status" value="1"/>
</dbReference>
<dbReference type="CDD" id="cd04686">
    <property type="entry name" value="NUDIX_Hydrolase"/>
    <property type="match status" value="1"/>
</dbReference>
<dbReference type="PATRIC" id="fig|1321820.3.peg.1006"/>
<keyword evidence="2 4" id="KW-0378">Hydrolase</keyword>
<dbReference type="GO" id="GO:0016787">
    <property type="term" value="F:hydrolase activity"/>
    <property type="evidence" value="ECO:0007669"/>
    <property type="project" value="UniProtKB-KW"/>
</dbReference>
<dbReference type="PROSITE" id="PS51462">
    <property type="entry name" value="NUDIX"/>
    <property type="match status" value="1"/>
</dbReference>
<evidence type="ECO:0000256" key="1">
    <source>
        <dbReference type="ARBA" id="ARBA00005582"/>
    </source>
</evidence>
<proteinExistence type="inferred from homology"/>
<dbReference type="EMBL" id="AWVP01000063">
    <property type="protein sequence ID" value="ERK57585.1"/>
    <property type="molecule type" value="Genomic_DNA"/>
</dbReference>